<comment type="caution">
    <text evidence="4">The sequence shown here is derived from an EMBL/GenBank/DDBJ whole genome shotgun (WGS) entry which is preliminary data.</text>
</comment>
<dbReference type="Pfam" id="PF00296">
    <property type="entry name" value="Bac_luciferase"/>
    <property type="match status" value="1"/>
</dbReference>
<evidence type="ECO:0000259" key="3">
    <source>
        <dbReference type="Pfam" id="PF00296"/>
    </source>
</evidence>
<dbReference type="GO" id="GO:0004497">
    <property type="term" value="F:monooxygenase activity"/>
    <property type="evidence" value="ECO:0007669"/>
    <property type="project" value="UniProtKB-KW"/>
</dbReference>
<reference evidence="4 5" key="1">
    <citation type="submission" date="2016-03" db="EMBL/GenBank/DDBJ databases">
        <title>Genome sequence of Rhodococcus kyotonensis KB10.</title>
        <authorList>
            <person name="Jeong H."/>
            <person name="Hong C.E."/>
            <person name="Jo S.H."/>
            <person name="Park J.M."/>
        </authorList>
    </citation>
    <scope>NUCLEOTIDE SEQUENCE [LARGE SCALE GENOMIC DNA]</scope>
    <source>
        <strain evidence="4 5">KB10</strain>
    </source>
</reference>
<dbReference type="GO" id="GO:0005829">
    <property type="term" value="C:cytosol"/>
    <property type="evidence" value="ECO:0007669"/>
    <property type="project" value="TreeGrafter"/>
</dbReference>
<dbReference type="PANTHER" id="PTHR30137">
    <property type="entry name" value="LUCIFERASE-LIKE MONOOXYGENASE"/>
    <property type="match status" value="1"/>
</dbReference>
<organism evidence="4 5">
    <name type="scientific">Rhodococcoides kyotonense</name>
    <dbReference type="NCBI Taxonomy" id="398843"/>
    <lineage>
        <taxon>Bacteria</taxon>
        <taxon>Bacillati</taxon>
        <taxon>Actinomycetota</taxon>
        <taxon>Actinomycetes</taxon>
        <taxon>Mycobacteriales</taxon>
        <taxon>Nocardiaceae</taxon>
        <taxon>Rhodococcoides</taxon>
    </lineage>
</organism>
<gene>
    <name evidence="4" type="ORF">A3K89_17310</name>
</gene>
<dbReference type="SUPFAM" id="SSF51679">
    <property type="entry name" value="Bacterial luciferase-like"/>
    <property type="match status" value="1"/>
</dbReference>
<proteinExistence type="predicted"/>
<evidence type="ECO:0000313" key="5">
    <source>
        <dbReference type="Proteomes" id="UP000077519"/>
    </source>
</evidence>
<evidence type="ECO:0000256" key="1">
    <source>
        <dbReference type="ARBA" id="ARBA00023002"/>
    </source>
</evidence>
<sequence length="355" mass="40383">MKVHMTNLLQNYGNKVSDYEIYKDHLHLSELADQYDYESVGCVEHHFDPGYSMCPDNTQFLSYLAARTKNIKLATTAVILPWNDPMRVVEKISLLDTLADGRAIFGIGRGLARREFEAFGIDMATSRERFDEAAEMVLRGLEEGYVENDGEFYKQARVPIHPAPMKTFKGRTMGVAMSPDSAVAVGKLGIAMMAFIQGPMKEMHMPMIEQYRQAHRETWGTEAEPPKLIDLTYVHRDSDEARRVANEVVANYYLTCVEHYEFGGKHFESTSGYASYAVAKEAIDTMELDTVVDIYVNAQIWGTPEEIIQKHKERKEIVGEYEPIMVFQYGGLTGKQAQESFELFSTEVLPELRKL</sequence>
<dbReference type="Proteomes" id="UP000077519">
    <property type="component" value="Unassembled WGS sequence"/>
</dbReference>
<protein>
    <recommendedName>
        <fullName evidence="3">Luciferase-like domain-containing protein</fullName>
    </recommendedName>
</protein>
<dbReference type="InterPro" id="IPR011251">
    <property type="entry name" value="Luciferase-like_dom"/>
</dbReference>
<dbReference type="InterPro" id="IPR036661">
    <property type="entry name" value="Luciferase-like_sf"/>
</dbReference>
<dbReference type="Gene3D" id="3.20.20.30">
    <property type="entry name" value="Luciferase-like domain"/>
    <property type="match status" value="1"/>
</dbReference>
<dbReference type="EMBL" id="LVHI01000005">
    <property type="protein sequence ID" value="OAK56233.1"/>
    <property type="molecule type" value="Genomic_DNA"/>
</dbReference>
<feature type="domain" description="Luciferase-like" evidence="3">
    <location>
        <begin position="20"/>
        <end position="317"/>
    </location>
</feature>
<evidence type="ECO:0000313" key="4">
    <source>
        <dbReference type="EMBL" id="OAK56233.1"/>
    </source>
</evidence>
<dbReference type="PANTHER" id="PTHR30137:SF8">
    <property type="entry name" value="BLR5498 PROTEIN"/>
    <property type="match status" value="1"/>
</dbReference>
<dbReference type="GO" id="GO:0016705">
    <property type="term" value="F:oxidoreductase activity, acting on paired donors, with incorporation or reduction of molecular oxygen"/>
    <property type="evidence" value="ECO:0007669"/>
    <property type="project" value="InterPro"/>
</dbReference>
<evidence type="ECO:0000256" key="2">
    <source>
        <dbReference type="ARBA" id="ARBA00023033"/>
    </source>
</evidence>
<dbReference type="AlphaFoldDB" id="A0A177YL48"/>
<keyword evidence="1" id="KW-0560">Oxidoreductase</keyword>
<dbReference type="InterPro" id="IPR050766">
    <property type="entry name" value="Bact_Lucif_Oxidored"/>
</dbReference>
<keyword evidence="2" id="KW-0503">Monooxygenase</keyword>
<accession>A0A177YL48</accession>
<keyword evidence="5" id="KW-1185">Reference proteome</keyword>
<name>A0A177YL48_9NOCA</name>